<dbReference type="FunFam" id="1.10.10.10:FF:000005">
    <property type="entry name" value="Two-component system response regulator"/>
    <property type="match status" value="1"/>
</dbReference>
<dbReference type="Pfam" id="PF00072">
    <property type="entry name" value="Response_reg"/>
    <property type="match status" value="1"/>
</dbReference>
<dbReference type="CDD" id="cd17624">
    <property type="entry name" value="REC_OmpR_PmrA-like"/>
    <property type="match status" value="1"/>
</dbReference>
<feature type="coiled-coil region" evidence="8">
    <location>
        <begin position="127"/>
        <end position="154"/>
    </location>
</feature>
<keyword evidence="12" id="KW-1185">Reference proteome</keyword>
<dbReference type="InterPro" id="IPR001789">
    <property type="entry name" value="Sig_transdc_resp-reg_receiver"/>
</dbReference>
<dbReference type="Proteomes" id="UP000593765">
    <property type="component" value="Chromosome"/>
</dbReference>
<dbReference type="InterPro" id="IPR039420">
    <property type="entry name" value="WalR-like"/>
</dbReference>
<dbReference type="Pfam" id="PF00486">
    <property type="entry name" value="Trans_reg_C"/>
    <property type="match status" value="1"/>
</dbReference>
<dbReference type="PROSITE" id="PS50110">
    <property type="entry name" value="RESPONSE_REGULATORY"/>
    <property type="match status" value="1"/>
</dbReference>
<keyword evidence="4 7" id="KW-0238">DNA-binding</keyword>
<dbReference type="GO" id="GO:0000156">
    <property type="term" value="F:phosphorelay response regulator activity"/>
    <property type="evidence" value="ECO:0007669"/>
    <property type="project" value="TreeGrafter"/>
</dbReference>
<evidence type="ECO:0000313" key="11">
    <source>
        <dbReference type="EMBL" id="QOV90067.1"/>
    </source>
</evidence>
<feature type="domain" description="Response regulatory" evidence="9">
    <location>
        <begin position="2"/>
        <end position="116"/>
    </location>
</feature>
<proteinExistence type="predicted"/>
<dbReference type="GO" id="GO:0006355">
    <property type="term" value="P:regulation of DNA-templated transcription"/>
    <property type="evidence" value="ECO:0007669"/>
    <property type="project" value="InterPro"/>
</dbReference>
<keyword evidence="3" id="KW-0805">Transcription regulation</keyword>
<dbReference type="InterPro" id="IPR011006">
    <property type="entry name" value="CheY-like_superfamily"/>
</dbReference>
<organism evidence="11 12">
    <name type="scientific">Humisphaera borealis</name>
    <dbReference type="NCBI Taxonomy" id="2807512"/>
    <lineage>
        <taxon>Bacteria</taxon>
        <taxon>Pseudomonadati</taxon>
        <taxon>Planctomycetota</taxon>
        <taxon>Phycisphaerae</taxon>
        <taxon>Tepidisphaerales</taxon>
        <taxon>Tepidisphaeraceae</taxon>
        <taxon>Humisphaera</taxon>
    </lineage>
</organism>
<feature type="domain" description="OmpR/PhoB-type" evidence="10">
    <location>
        <begin position="124"/>
        <end position="222"/>
    </location>
</feature>
<evidence type="ECO:0000256" key="7">
    <source>
        <dbReference type="PROSITE-ProRule" id="PRU01091"/>
    </source>
</evidence>
<dbReference type="PROSITE" id="PS51755">
    <property type="entry name" value="OMPR_PHOB"/>
    <property type="match status" value="1"/>
</dbReference>
<reference evidence="11 12" key="1">
    <citation type="submission" date="2020-10" db="EMBL/GenBank/DDBJ databases">
        <title>Wide distribution of Phycisphaera-like planctomycetes from WD2101 soil group in peatlands and genome analysis of the first cultivated representative.</title>
        <authorList>
            <person name="Dedysh S.N."/>
            <person name="Beletsky A.V."/>
            <person name="Ivanova A."/>
            <person name="Kulichevskaya I.S."/>
            <person name="Suzina N.E."/>
            <person name="Philippov D.A."/>
            <person name="Rakitin A.L."/>
            <person name="Mardanov A.V."/>
            <person name="Ravin N.V."/>
        </authorList>
    </citation>
    <scope>NUCLEOTIDE SEQUENCE [LARGE SCALE GENOMIC DNA]</scope>
    <source>
        <strain evidence="11 12">M1803</strain>
    </source>
</reference>
<dbReference type="Gene3D" id="6.10.250.690">
    <property type="match status" value="1"/>
</dbReference>
<dbReference type="SMART" id="SM00448">
    <property type="entry name" value="REC"/>
    <property type="match status" value="1"/>
</dbReference>
<evidence type="ECO:0000256" key="8">
    <source>
        <dbReference type="SAM" id="Coils"/>
    </source>
</evidence>
<keyword evidence="5" id="KW-0804">Transcription</keyword>
<evidence type="ECO:0000256" key="4">
    <source>
        <dbReference type="ARBA" id="ARBA00023125"/>
    </source>
</evidence>
<dbReference type="PANTHER" id="PTHR48111:SF22">
    <property type="entry name" value="REGULATOR OF RPOS"/>
    <property type="match status" value="1"/>
</dbReference>
<dbReference type="Gene3D" id="3.40.50.2300">
    <property type="match status" value="1"/>
</dbReference>
<keyword evidence="1 6" id="KW-0597">Phosphoprotein</keyword>
<evidence type="ECO:0000256" key="5">
    <source>
        <dbReference type="ARBA" id="ARBA00023163"/>
    </source>
</evidence>
<dbReference type="PANTHER" id="PTHR48111">
    <property type="entry name" value="REGULATOR OF RPOS"/>
    <property type="match status" value="1"/>
</dbReference>
<protein>
    <submittedName>
        <fullName evidence="11">Response regulator transcription factor</fullName>
    </submittedName>
</protein>
<dbReference type="GO" id="GO:0000976">
    <property type="term" value="F:transcription cis-regulatory region binding"/>
    <property type="evidence" value="ECO:0007669"/>
    <property type="project" value="TreeGrafter"/>
</dbReference>
<accession>A0A7M2WX09</accession>
<dbReference type="EMBL" id="CP063458">
    <property type="protein sequence ID" value="QOV90067.1"/>
    <property type="molecule type" value="Genomic_DNA"/>
</dbReference>
<gene>
    <name evidence="11" type="ORF">IPV69_01455</name>
</gene>
<evidence type="ECO:0000256" key="3">
    <source>
        <dbReference type="ARBA" id="ARBA00023015"/>
    </source>
</evidence>
<dbReference type="KEGG" id="hbs:IPV69_01455"/>
<feature type="modified residue" description="4-aspartylphosphate" evidence="6">
    <location>
        <position position="51"/>
    </location>
</feature>
<dbReference type="InterPro" id="IPR001867">
    <property type="entry name" value="OmpR/PhoB-type_DNA-bd"/>
</dbReference>
<name>A0A7M2WX09_9BACT</name>
<evidence type="ECO:0000259" key="9">
    <source>
        <dbReference type="PROSITE" id="PS50110"/>
    </source>
</evidence>
<dbReference type="CDD" id="cd00383">
    <property type="entry name" value="trans_reg_C"/>
    <property type="match status" value="1"/>
</dbReference>
<dbReference type="RefSeq" id="WP_206293138.1">
    <property type="nucleotide sequence ID" value="NZ_CP063458.1"/>
</dbReference>
<dbReference type="SMART" id="SM00862">
    <property type="entry name" value="Trans_reg_C"/>
    <property type="match status" value="1"/>
</dbReference>
<dbReference type="AlphaFoldDB" id="A0A7M2WX09"/>
<keyword evidence="8" id="KW-0175">Coiled coil</keyword>
<dbReference type="InterPro" id="IPR036388">
    <property type="entry name" value="WH-like_DNA-bd_sf"/>
</dbReference>
<evidence type="ECO:0000256" key="1">
    <source>
        <dbReference type="ARBA" id="ARBA00022553"/>
    </source>
</evidence>
<dbReference type="SUPFAM" id="SSF52172">
    <property type="entry name" value="CheY-like"/>
    <property type="match status" value="1"/>
</dbReference>
<evidence type="ECO:0000259" key="10">
    <source>
        <dbReference type="PROSITE" id="PS51755"/>
    </source>
</evidence>
<dbReference type="GO" id="GO:0032993">
    <property type="term" value="C:protein-DNA complex"/>
    <property type="evidence" value="ECO:0007669"/>
    <property type="project" value="TreeGrafter"/>
</dbReference>
<dbReference type="GO" id="GO:0005829">
    <property type="term" value="C:cytosol"/>
    <property type="evidence" value="ECO:0007669"/>
    <property type="project" value="TreeGrafter"/>
</dbReference>
<dbReference type="Gene3D" id="1.10.10.10">
    <property type="entry name" value="Winged helix-like DNA-binding domain superfamily/Winged helix DNA-binding domain"/>
    <property type="match status" value="1"/>
</dbReference>
<evidence type="ECO:0000256" key="6">
    <source>
        <dbReference type="PROSITE-ProRule" id="PRU00169"/>
    </source>
</evidence>
<evidence type="ECO:0000256" key="2">
    <source>
        <dbReference type="ARBA" id="ARBA00023012"/>
    </source>
</evidence>
<evidence type="ECO:0000313" key="12">
    <source>
        <dbReference type="Proteomes" id="UP000593765"/>
    </source>
</evidence>
<keyword evidence="2" id="KW-0902">Two-component regulatory system</keyword>
<sequence length="229" mass="26026">MRILVVEDNPKIAEGIRKGLTENGFAVDVSLTGFEAEEMASSVDYDIVVLDLMLPDRDGTDVCRNLRRRKNKTPVLMLTALGSTEEKVAGLNAGADDYLTKPFEFEELVARIRAILRRGEPTESRTLRVHDLELDLYTRQAKRAEKKIELSNKEFALLEYLMRNPNRVLTRTQIGEKVWDMNFEPSSNVIDVYIANLRKRIDKDFDTPLIQTIKGAGYRFGVMDDNAVG</sequence>
<feature type="DNA-binding region" description="OmpR/PhoB-type" evidence="7">
    <location>
        <begin position="124"/>
        <end position="222"/>
    </location>
</feature>
<dbReference type="FunFam" id="3.40.50.2300:FF:000002">
    <property type="entry name" value="DNA-binding response regulator PhoP"/>
    <property type="match status" value="1"/>
</dbReference>